<dbReference type="Proteomes" id="UP000334990">
    <property type="component" value="Unassembled WGS sequence"/>
</dbReference>
<sequence>MMAMVAGVAVTNSLSSVITGPSVRPLSAEEVRQELDIPITATPSPSAIPTSTRTASPPVRAPREIRVIATSGGSAVAACVGGEASLLSWTPAQGYHVDDVDPGPHNHAKVKFEANDTEVELEVHCEAGRPVSREKHD</sequence>
<reference evidence="2 3" key="1">
    <citation type="submission" date="2019-10" db="EMBL/GenBank/DDBJ databases">
        <title>Whole genome shotgun sequence of Acrocarpospora corrugata NBRC 13972.</title>
        <authorList>
            <person name="Ichikawa N."/>
            <person name="Kimura A."/>
            <person name="Kitahashi Y."/>
            <person name="Komaki H."/>
            <person name="Oguchi A."/>
        </authorList>
    </citation>
    <scope>NUCLEOTIDE SEQUENCE [LARGE SCALE GENOMIC DNA]</scope>
    <source>
        <strain evidence="2 3">NBRC 13972</strain>
    </source>
</reference>
<keyword evidence="3" id="KW-1185">Reference proteome</keyword>
<feature type="compositionally biased region" description="Polar residues" evidence="1">
    <location>
        <begin position="41"/>
        <end position="55"/>
    </location>
</feature>
<name>A0A5M3W4Z0_9ACTN</name>
<evidence type="ECO:0000313" key="2">
    <source>
        <dbReference type="EMBL" id="GES03320.1"/>
    </source>
</evidence>
<accession>A0A5M3W4Z0</accession>
<evidence type="ECO:0000256" key="1">
    <source>
        <dbReference type="SAM" id="MobiDB-lite"/>
    </source>
</evidence>
<proteinExistence type="predicted"/>
<evidence type="ECO:0000313" key="3">
    <source>
        <dbReference type="Proteomes" id="UP000334990"/>
    </source>
</evidence>
<comment type="caution">
    <text evidence="2">The sequence shown here is derived from an EMBL/GenBank/DDBJ whole genome shotgun (WGS) entry which is preliminary data.</text>
</comment>
<gene>
    <name evidence="2" type="ORF">Acor_53860</name>
</gene>
<feature type="region of interest" description="Disordered" evidence="1">
    <location>
        <begin position="39"/>
        <end position="60"/>
    </location>
</feature>
<dbReference type="EMBL" id="BLAD01000067">
    <property type="protein sequence ID" value="GES03320.1"/>
    <property type="molecule type" value="Genomic_DNA"/>
</dbReference>
<dbReference type="AlphaFoldDB" id="A0A5M3W4Z0"/>
<organism evidence="2 3">
    <name type="scientific">Acrocarpospora corrugata</name>
    <dbReference type="NCBI Taxonomy" id="35763"/>
    <lineage>
        <taxon>Bacteria</taxon>
        <taxon>Bacillati</taxon>
        <taxon>Actinomycetota</taxon>
        <taxon>Actinomycetes</taxon>
        <taxon>Streptosporangiales</taxon>
        <taxon>Streptosporangiaceae</taxon>
        <taxon>Acrocarpospora</taxon>
    </lineage>
</organism>
<protein>
    <submittedName>
        <fullName evidence="2">Uncharacterized protein</fullName>
    </submittedName>
</protein>